<accession>A0A7C9EFT3</accession>
<protein>
    <submittedName>
        <fullName evidence="2">Uncharacterized protein</fullName>
    </submittedName>
</protein>
<dbReference type="AlphaFoldDB" id="A0A7C9EFT3"/>
<dbReference type="EMBL" id="GISG01206121">
    <property type="protein sequence ID" value="MBA4660129.1"/>
    <property type="molecule type" value="Transcribed_RNA"/>
</dbReference>
<feature type="compositionally biased region" description="Low complexity" evidence="1">
    <location>
        <begin position="60"/>
        <end position="76"/>
    </location>
</feature>
<proteinExistence type="predicted"/>
<evidence type="ECO:0000256" key="1">
    <source>
        <dbReference type="SAM" id="MobiDB-lite"/>
    </source>
</evidence>
<feature type="compositionally biased region" description="Pro residues" evidence="1">
    <location>
        <begin position="22"/>
        <end position="51"/>
    </location>
</feature>
<name>A0A7C9EFT3_OPUST</name>
<sequence>MHQPQLPPSSPPPYRESMGPAWAPPPYRTTLPFPTPPHPLSTPQPLVPPPGYNSTRDAAFRSPPATPPSSSWWAPRIPGSPTQRTGFCQPENPTSSSPAARSF</sequence>
<dbReference type="EMBL" id="GISG01069089">
    <property type="protein sequence ID" value="MBA4629259.1"/>
    <property type="molecule type" value="Transcribed_RNA"/>
</dbReference>
<evidence type="ECO:0000313" key="2">
    <source>
        <dbReference type="EMBL" id="MBA4660129.1"/>
    </source>
</evidence>
<organism evidence="2">
    <name type="scientific">Opuntia streptacantha</name>
    <name type="common">Prickly pear cactus</name>
    <name type="synonym">Opuntia cardona</name>
    <dbReference type="NCBI Taxonomy" id="393608"/>
    <lineage>
        <taxon>Eukaryota</taxon>
        <taxon>Viridiplantae</taxon>
        <taxon>Streptophyta</taxon>
        <taxon>Embryophyta</taxon>
        <taxon>Tracheophyta</taxon>
        <taxon>Spermatophyta</taxon>
        <taxon>Magnoliopsida</taxon>
        <taxon>eudicotyledons</taxon>
        <taxon>Gunneridae</taxon>
        <taxon>Pentapetalae</taxon>
        <taxon>Caryophyllales</taxon>
        <taxon>Cactineae</taxon>
        <taxon>Cactaceae</taxon>
        <taxon>Opuntioideae</taxon>
        <taxon>Opuntia</taxon>
    </lineage>
</organism>
<reference evidence="2" key="2">
    <citation type="submission" date="2020-07" db="EMBL/GenBank/DDBJ databases">
        <authorList>
            <person name="Vera ALvarez R."/>
            <person name="Arias-Moreno D.M."/>
            <person name="Jimenez-Jacinto V."/>
            <person name="Jimenez-Bremont J.F."/>
            <person name="Swaminathan K."/>
            <person name="Moose S.P."/>
            <person name="Guerrero-Gonzalez M.L."/>
            <person name="Marino-Ramirez L."/>
            <person name="Landsman D."/>
            <person name="Rodriguez-Kessler M."/>
            <person name="Delgado-Sanchez P."/>
        </authorList>
    </citation>
    <scope>NUCLEOTIDE SEQUENCE</scope>
    <source>
        <tissue evidence="2">Cladode</tissue>
    </source>
</reference>
<feature type="compositionally biased region" description="Polar residues" evidence="1">
    <location>
        <begin position="80"/>
        <end position="103"/>
    </location>
</feature>
<reference evidence="2" key="1">
    <citation type="journal article" date="2013" name="J. Plant Res.">
        <title>Effect of fungi and light on seed germination of three Opuntia species from semiarid lands of central Mexico.</title>
        <authorList>
            <person name="Delgado-Sanchez P."/>
            <person name="Jimenez-Bremont J.F."/>
            <person name="Guerrero-Gonzalez Mde L."/>
            <person name="Flores J."/>
        </authorList>
    </citation>
    <scope>NUCLEOTIDE SEQUENCE</scope>
    <source>
        <tissue evidence="2">Cladode</tissue>
    </source>
</reference>
<feature type="region of interest" description="Disordered" evidence="1">
    <location>
        <begin position="1"/>
        <end position="103"/>
    </location>
</feature>
<feature type="compositionally biased region" description="Pro residues" evidence="1">
    <location>
        <begin position="1"/>
        <end position="14"/>
    </location>
</feature>